<dbReference type="GO" id="GO:0000226">
    <property type="term" value="P:microtubule cytoskeleton organization"/>
    <property type="evidence" value="ECO:0007669"/>
    <property type="project" value="TreeGrafter"/>
</dbReference>
<evidence type="ECO:0000313" key="12">
    <source>
        <dbReference type="Proteomes" id="UP000245699"/>
    </source>
</evidence>
<feature type="region of interest" description="Disordered" evidence="10">
    <location>
        <begin position="304"/>
        <end position="329"/>
    </location>
</feature>
<evidence type="ECO:0000256" key="5">
    <source>
        <dbReference type="ARBA" id="ARBA00022741"/>
    </source>
</evidence>
<dbReference type="AlphaFoldDB" id="A0A2T9Y5K1"/>
<dbReference type="GO" id="GO:0005868">
    <property type="term" value="C:cytoplasmic dynein complex"/>
    <property type="evidence" value="ECO:0007669"/>
    <property type="project" value="InterPro"/>
</dbReference>
<feature type="compositionally biased region" description="Polar residues" evidence="10">
    <location>
        <begin position="572"/>
        <end position="615"/>
    </location>
</feature>
<evidence type="ECO:0000256" key="4">
    <source>
        <dbReference type="ARBA" id="ARBA00022701"/>
    </source>
</evidence>
<dbReference type="Pfam" id="PF05783">
    <property type="entry name" value="DLIC"/>
    <property type="match status" value="2"/>
</dbReference>
<keyword evidence="7" id="KW-0243">Dynein</keyword>
<evidence type="ECO:0000256" key="9">
    <source>
        <dbReference type="ARBA" id="ARBA00023212"/>
    </source>
</evidence>
<evidence type="ECO:0000256" key="10">
    <source>
        <dbReference type="SAM" id="MobiDB-lite"/>
    </source>
</evidence>
<dbReference type="InterPro" id="IPR022780">
    <property type="entry name" value="Dynein_light_int_chain"/>
</dbReference>
<protein>
    <recommendedName>
        <fullName evidence="13">Dynein light intermediate chain</fullName>
    </recommendedName>
</protein>
<evidence type="ECO:0000256" key="8">
    <source>
        <dbReference type="ARBA" id="ARBA00023175"/>
    </source>
</evidence>
<keyword evidence="12" id="KW-1185">Reference proteome</keyword>
<dbReference type="EMBL" id="MBFT01000719">
    <property type="protein sequence ID" value="PVU87616.1"/>
    <property type="molecule type" value="Genomic_DNA"/>
</dbReference>
<keyword evidence="5" id="KW-0547">Nucleotide-binding</keyword>
<reference evidence="11 12" key="1">
    <citation type="journal article" date="2018" name="MBio">
        <title>Comparative Genomics Reveals the Core Gene Toolbox for the Fungus-Insect Symbiosis.</title>
        <authorList>
            <person name="Wang Y."/>
            <person name="Stata M."/>
            <person name="Wang W."/>
            <person name="Stajich J.E."/>
            <person name="White M.M."/>
            <person name="Moncalvo J.M."/>
        </authorList>
    </citation>
    <scope>NUCLEOTIDE SEQUENCE [LARGE SCALE GENOMIC DNA]</scope>
    <source>
        <strain evidence="11 12">AUS-77-4</strain>
    </source>
</reference>
<comment type="subcellular location">
    <subcellularLocation>
        <location evidence="1">Cytoplasm</location>
        <location evidence="1">Cytoskeleton</location>
    </subcellularLocation>
</comment>
<sequence length="745" mass="82309">MTINKDSNIKSSDGIPQKSINLWQDVLDGASSGKAIQTKNIVIMGDENSGKSAVVAQILKWSQNPGVGNGFDSKSLPSPNLSNEKNSELDDLQKLMAAGKNDIGLSYVSVDVKDEDNEDIISRLGIYQIASDQAVDRELLKQAITSENLLNTAVVIVLDWSKPLRFIKSLLRWIDVLRETIGYLYKDKPKSNSSEKNTEQTQTNIKLEGHKKVLLPLENGVLETNFGIPISDAMAQIEREQRFTDDDFDYIQQTLRTVCLHYGAALFYTTIMQPRTFAELRHYLLHRLITKTESSNDYLSNSEYKVEGEGNTDNSNISGNKHFGSNSATNVKMEIDQDDSDTSEETGGVEHLVSAYPFRLPAQVIERDLVIVPSGWDSKAKIKFLRDNFDLEMCLKSWKLDYIRYKSYTSRLLELLSDPNSNPRYNLEKIIKEAQNAANSMLTDKNVIADFPEITENQSGSFSLSKTYMDVIGSSTYLKTNFGANLVEEVTNMNSLGVTVAESEQSFFQRLHAEQLARADTEDSSDRMVRQTRVNVGLSKVPENWKATQSRYNSSENTLSTASVPFEEPESNLKSENGMFSTNGVSSNPLRSQLDTDNTSPKLSANPSLPRTTHGLSGRKHNIELSEQSSRTVSRTPSESRSFSKSPGIESLGDGVAKGKPKTTTNSSSTKASSALNSEAIKSKQRKPATTSVSSSGEKESSTFNPELLNSFFQNLLSKKTTGSNVAARPTTPGSTVPEGKSGEK</sequence>
<dbReference type="GO" id="GO:0007018">
    <property type="term" value="P:microtubule-based movement"/>
    <property type="evidence" value="ECO:0007669"/>
    <property type="project" value="InterPro"/>
</dbReference>
<gene>
    <name evidence="11" type="ORF">BB559_005962</name>
</gene>
<evidence type="ECO:0000256" key="6">
    <source>
        <dbReference type="ARBA" id="ARBA00022840"/>
    </source>
</evidence>
<dbReference type="PANTHER" id="PTHR12688:SF0">
    <property type="entry name" value="DYNEIN LIGHT INTERMEDIATE CHAIN"/>
    <property type="match status" value="1"/>
</dbReference>
<dbReference type="GO" id="GO:0035974">
    <property type="term" value="C:meiotic spindle pole body"/>
    <property type="evidence" value="ECO:0007669"/>
    <property type="project" value="TreeGrafter"/>
</dbReference>
<keyword evidence="8" id="KW-0505">Motor protein</keyword>
<evidence type="ECO:0000256" key="2">
    <source>
        <dbReference type="ARBA" id="ARBA00022448"/>
    </source>
</evidence>
<feature type="compositionally biased region" description="Polar residues" evidence="10">
    <location>
        <begin position="625"/>
        <end position="645"/>
    </location>
</feature>
<feature type="region of interest" description="Disordered" evidence="10">
    <location>
        <begin position="547"/>
        <end position="704"/>
    </location>
</feature>
<dbReference type="GO" id="GO:0005874">
    <property type="term" value="C:microtubule"/>
    <property type="evidence" value="ECO:0007669"/>
    <property type="project" value="UniProtKB-KW"/>
</dbReference>
<organism evidence="11 12">
    <name type="scientific">Furculomyces boomerangus</name>
    <dbReference type="NCBI Taxonomy" id="61424"/>
    <lineage>
        <taxon>Eukaryota</taxon>
        <taxon>Fungi</taxon>
        <taxon>Fungi incertae sedis</taxon>
        <taxon>Zoopagomycota</taxon>
        <taxon>Kickxellomycotina</taxon>
        <taxon>Harpellomycetes</taxon>
        <taxon>Harpellales</taxon>
        <taxon>Harpellaceae</taxon>
        <taxon>Furculomyces</taxon>
    </lineage>
</organism>
<keyword evidence="6" id="KW-0067">ATP-binding</keyword>
<evidence type="ECO:0000256" key="1">
    <source>
        <dbReference type="ARBA" id="ARBA00004245"/>
    </source>
</evidence>
<dbReference type="InterPro" id="IPR008467">
    <property type="entry name" value="Dynein1_light_intermed_chain"/>
</dbReference>
<keyword evidence="3" id="KW-0963">Cytoplasm</keyword>
<evidence type="ECO:0000256" key="7">
    <source>
        <dbReference type="ARBA" id="ARBA00023017"/>
    </source>
</evidence>
<keyword evidence="9" id="KW-0206">Cytoskeleton</keyword>
<keyword evidence="4" id="KW-0493">Microtubule</keyword>
<dbReference type="GO" id="GO:0005524">
    <property type="term" value="F:ATP binding"/>
    <property type="evidence" value="ECO:0007669"/>
    <property type="project" value="UniProtKB-KW"/>
</dbReference>
<dbReference type="OrthoDB" id="27603at2759"/>
<dbReference type="PANTHER" id="PTHR12688">
    <property type="entry name" value="DYNEIN LIGHT INTERMEDIATE CHAIN"/>
    <property type="match status" value="1"/>
</dbReference>
<feature type="region of interest" description="Disordered" evidence="10">
    <location>
        <begin position="721"/>
        <end position="745"/>
    </location>
</feature>
<evidence type="ECO:0008006" key="13">
    <source>
        <dbReference type="Google" id="ProtNLM"/>
    </source>
</evidence>
<evidence type="ECO:0000313" key="11">
    <source>
        <dbReference type="EMBL" id="PVU87616.1"/>
    </source>
</evidence>
<dbReference type="GO" id="GO:0045504">
    <property type="term" value="F:dynein heavy chain binding"/>
    <property type="evidence" value="ECO:0007669"/>
    <property type="project" value="TreeGrafter"/>
</dbReference>
<accession>A0A2T9Y5K1</accession>
<feature type="compositionally biased region" description="Low complexity" evidence="10">
    <location>
        <begin position="662"/>
        <end position="678"/>
    </location>
</feature>
<dbReference type="Proteomes" id="UP000245699">
    <property type="component" value="Unassembled WGS sequence"/>
</dbReference>
<feature type="compositionally biased region" description="Polar residues" evidence="10">
    <location>
        <begin position="311"/>
        <end position="329"/>
    </location>
</feature>
<keyword evidence="2" id="KW-0813">Transport</keyword>
<proteinExistence type="predicted"/>
<name>A0A2T9Y5K1_9FUNG</name>
<feature type="compositionally biased region" description="Polar residues" evidence="10">
    <location>
        <begin position="547"/>
        <end position="563"/>
    </location>
</feature>
<evidence type="ECO:0000256" key="3">
    <source>
        <dbReference type="ARBA" id="ARBA00022490"/>
    </source>
</evidence>
<dbReference type="STRING" id="61424.A0A2T9Y5K1"/>
<comment type="caution">
    <text evidence="11">The sequence shown here is derived from an EMBL/GenBank/DDBJ whole genome shotgun (WGS) entry which is preliminary data.</text>
</comment>